<name>D2S3H1_HALTV</name>
<reference evidence="2 3" key="1">
    <citation type="journal article" date="2010" name="Stand. Genomic Sci.">
        <title>Complete genome sequence of Haloterrigena turkmenica type strain (4k).</title>
        <authorList>
            <person name="Saunders E."/>
            <person name="Tindall B.J."/>
            <person name="Fahnrich R."/>
            <person name="Lapidus A."/>
            <person name="Copeland A."/>
            <person name="Del Rio T.G."/>
            <person name="Lucas S."/>
            <person name="Chen F."/>
            <person name="Tice H."/>
            <person name="Cheng J.F."/>
            <person name="Han C."/>
            <person name="Detter J.C."/>
            <person name="Bruce D."/>
            <person name="Goodwin L."/>
            <person name="Chain P."/>
            <person name="Pitluck S."/>
            <person name="Pati A."/>
            <person name="Ivanova N."/>
            <person name="Mavromatis K."/>
            <person name="Chen A."/>
            <person name="Palaniappan K."/>
            <person name="Land M."/>
            <person name="Hauser L."/>
            <person name="Chang Y.J."/>
            <person name="Jeffries C.D."/>
            <person name="Brettin T."/>
            <person name="Rohde M."/>
            <person name="Goker M."/>
            <person name="Bristow J."/>
            <person name="Eisen J.A."/>
            <person name="Markowitz V."/>
            <person name="Hugenholtz P."/>
            <person name="Klenk H.P."/>
            <person name="Kyrpides N.C."/>
        </authorList>
    </citation>
    <scope>NUCLEOTIDE SEQUENCE [LARGE SCALE GENOMIC DNA]</scope>
    <source>
        <strain evidence="3">ATCC 51198 / DSM 5511 / JCM 9101 / NCIMB 13204 / VKM B-1734 / 4k</strain>
    </source>
</reference>
<gene>
    <name evidence="2" type="ordered locus">Htur_5030</name>
</gene>
<keyword evidence="3" id="KW-1185">Reference proteome</keyword>
<organism evidence="2 3">
    <name type="scientific">Haloterrigena turkmenica (strain ATCC 51198 / DSM 5511 / JCM 9101 / NCIMB 13204 / VKM B-1734 / 4k)</name>
    <name type="common">Halococcus turkmenicus</name>
    <dbReference type="NCBI Taxonomy" id="543526"/>
    <lineage>
        <taxon>Archaea</taxon>
        <taxon>Methanobacteriati</taxon>
        <taxon>Methanobacteriota</taxon>
        <taxon>Stenosarchaea group</taxon>
        <taxon>Halobacteria</taxon>
        <taxon>Halobacteriales</taxon>
        <taxon>Natrialbaceae</taxon>
        <taxon>Haloterrigena</taxon>
    </lineage>
</organism>
<keyword evidence="2" id="KW-0614">Plasmid</keyword>
<proteinExistence type="predicted"/>
<dbReference type="OrthoDB" id="205510at2157"/>
<dbReference type="KEGG" id="htu:Htur_5030"/>
<geneLocation type="plasmid" evidence="2 3">
    <name>pHTUR05</name>
</geneLocation>
<dbReference type="HOGENOM" id="CLU_2613533_0_0_2"/>
<keyword evidence="1" id="KW-0472">Membrane</keyword>
<dbReference type="AlphaFoldDB" id="D2S3H1"/>
<evidence type="ECO:0000256" key="1">
    <source>
        <dbReference type="SAM" id="Phobius"/>
    </source>
</evidence>
<keyword evidence="1" id="KW-0812">Transmembrane</keyword>
<accession>D2S3H1</accession>
<dbReference type="Proteomes" id="UP000001903">
    <property type="component" value="Plasmid pHTUR05"/>
</dbReference>
<evidence type="ECO:0000313" key="2">
    <source>
        <dbReference type="EMBL" id="ADB63918.1"/>
    </source>
</evidence>
<dbReference type="GeneID" id="8745836"/>
<feature type="transmembrane region" description="Helical" evidence="1">
    <location>
        <begin position="6"/>
        <end position="38"/>
    </location>
</feature>
<protein>
    <submittedName>
        <fullName evidence="2">Uncharacterized protein</fullName>
    </submittedName>
</protein>
<dbReference type="RefSeq" id="WP_012946157.1">
    <property type="nucleotide sequence ID" value="NC_013748.1"/>
</dbReference>
<dbReference type="EMBL" id="CP001865">
    <property type="protein sequence ID" value="ADB63918.1"/>
    <property type="molecule type" value="Genomic_DNA"/>
</dbReference>
<keyword evidence="1" id="KW-1133">Transmembrane helix</keyword>
<sequence length="78" mass="8578">MNWFNTIVAVGIAIILVPALLGGGWIIAFGLALAWLAVTFGGRIGLDIFKERQSGATAAKYKSRTLSRERDDGQRWDR</sequence>
<evidence type="ECO:0000313" key="3">
    <source>
        <dbReference type="Proteomes" id="UP000001903"/>
    </source>
</evidence>